<proteinExistence type="predicted"/>
<evidence type="ECO:0000313" key="3">
    <source>
        <dbReference type="Proteomes" id="UP000822271"/>
    </source>
</evidence>
<feature type="transmembrane region" description="Helical" evidence="1">
    <location>
        <begin position="105"/>
        <end position="124"/>
    </location>
</feature>
<gene>
    <name evidence="2" type="ORF">D7Y33_03285</name>
</gene>
<organism evidence="2 3">
    <name type="scientific">Stenotrophomonas maltophilia</name>
    <name type="common">Pseudomonas maltophilia</name>
    <name type="synonym">Xanthomonas maltophilia</name>
    <dbReference type="NCBI Taxonomy" id="40324"/>
    <lineage>
        <taxon>Bacteria</taxon>
        <taxon>Pseudomonadati</taxon>
        <taxon>Pseudomonadota</taxon>
        <taxon>Gammaproteobacteria</taxon>
        <taxon>Lysobacterales</taxon>
        <taxon>Lysobacteraceae</taxon>
        <taxon>Stenotrophomonas</taxon>
        <taxon>Stenotrophomonas maltophilia group</taxon>
    </lineage>
</organism>
<comment type="caution">
    <text evidence="2">The sequence shown here is derived from an EMBL/GenBank/DDBJ whole genome shotgun (WGS) entry which is preliminary data.</text>
</comment>
<dbReference type="RefSeq" id="WP_049427832.1">
    <property type="nucleotide sequence ID" value="NZ_CP154630.1"/>
</dbReference>
<feature type="transmembrane region" description="Helical" evidence="1">
    <location>
        <begin position="6"/>
        <end position="24"/>
    </location>
</feature>
<reference evidence="2" key="1">
    <citation type="submission" date="2018-09" db="EMBL/GenBank/DDBJ databases">
        <authorList>
            <person name="Groschel M."/>
            <person name="Kohl T."/>
            <person name="Conchillo-Sole O."/>
            <person name="Mamat U."/>
            <person name="Yero D."/>
            <person name="Niemann S."/>
            <person name="Daura X."/>
            <person name="Gibert I."/>
        </authorList>
    </citation>
    <scope>NUCLEOTIDE SEQUENCE</scope>
    <source>
        <strain evidence="2">OG156</strain>
    </source>
</reference>
<dbReference type="AlphaFoldDB" id="A0A2J0T1I3"/>
<keyword evidence="1" id="KW-0812">Transmembrane</keyword>
<dbReference type="OrthoDB" id="5998444at2"/>
<evidence type="ECO:0000256" key="1">
    <source>
        <dbReference type="SAM" id="Phobius"/>
    </source>
</evidence>
<name>A0A2J0T1I3_STEMA</name>
<dbReference type="EMBL" id="RAUE01000004">
    <property type="protein sequence ID" value="MBA0310044.1"/>
    <property type="molecule type" value="Genomic_DNA"/>
</dbReference>
<evidence type="ECO:0000313" key="2">
    <source>
        <dbReference type="EMBL" id="MBA0310044.1"/>
    </source>
</evidence>
<sequence length="175" mass="20336">MAIALIALMLLELLLLLFWAPFFFRTGIVLFNQRIAASPAELTQLSLIGLEHDLPTDKWLSFVFRVLPDRSVAFRESFAPGYGGRYFPLMHGQLLVDKRRREVRVVGRCSWFALALTVLVLPIILVRPVAWPMLGMLLVFYMGYRIQLRRYAEVVEAVRARVRSEFPQRFVDPRR</sequence>
<evidence type="ECO:0008006" key="4">
    <source>
        <dbReference type="Google" id="ProtNLM"/>
    </source>
</evidence>
<keyword evidence="1" id="KW-0472">Membrane</keyword>
<reference evidence="2" key="2">
    <citation type="journal article" date="2020" name="Front. Microbiol.">
        <title>Genetic Variants of the DSF Quorum Sensing System in Stenotrophomonas maltophilia Influence Virulence and Resistance Phenotypes Among Genotypically Diverse Clinical Isolates.</title>
        <authorList>
            <person name="Yero D."/>
            <person name="Huedo P."/>
            <person name="Conchillo-Sole O."/>
            <person name="Martinez-Servat S."/>
            <person name="Mamat U."/>
            <person name="Coves X."/>
            <person name="Llanas F."/>
            <person name="Roca I."/>
            <person name="Vila J."/>
            <person name="Schaible U.E."/>
            <person name="Daura X."/>
            <person name="Gibert I."/>
        </authorList>
    </citation>
    <scope>NUCLEOTIDE SEQUENCE</scope>
    <source>
        <strain evidence="2">OG156</strain>
    </source>
</reference>
<keyword evidence="1" id="KW-1133">Transmembrane helix</keyword>
<accession>A0A2J0T1I3</accession>
<protein>
    <recommendedName>
        <fullName evidence="4">Transmembrane protein</fullName>
    </recommendedName>
</protein>
<dbReference type="Proteomes" id="UP000822271">
    <property type="component" value="Unassembled WGS sequence"/>
</dbReference>